<feature type="non-terminal residue" evidence="1">
    <location>
        <position position="101"/>
    </location>
</feature>
<evidence type="ECO:0000313" key="1">
    <source>
        <dbReference type="EMBL" id="CEK55179.1"/>
    </source>
</evidence>
<name>A0A0B6YG81_9EUPU</name>
<reference evidence="1" key="1">
    <citation type="submission" date="2014-12" db="EMBL/GenBank/DDBJ databases">
        <title>Insight into the proteome of Arion vulgaris.</title>
        <authorList>
            <person name="Aradska J."/>
            <person name="Bulat T."/>
            <person name="Smidak R."/>
            <person name="Sarate P."/>
            <person name="Gangsoo J."/>
            <person name="Sialana F."/>
            <person name="Bilban M."/>
            <person name="Lubec G."/>
        </authorList>
    </citation>
    <scope>NUCLEOTIDE SEQUENCE</scope>
    <source>
        <tissue evidence="1">Skin</tissue>
    </source>
</reference>
<feature type="non-terminal residue" evidence="1">
    <location>
        <position position="1"/>
    </location>
</feature>
<proteinExistence type="predicted"/>
<dbReference type="EMBL" id="HACG01008314">
    <property type="protein sequence ID" value="CEK55179.1"/>
    <property type="molecule type" value="Transcribed_RNA"/>
</dbReference>
<organism evidence="1">
    <name type="scientific">Arion vulgaris</name>
    <dbReference type="NCBI Taxonomy" id="1028688"/>
    <lineage>
        <taxon>Eukaryota</taxon>
        <taxon>Metazoa</taxon>
        <taxon>Spiralia</taxon>
        <taxon>Lophotrochozoa</taxon>
        <taxon>Mollusca</taxon>
        <taxon>Gastropoda</taxon>
        <taxon>Heterobranchia</taxon>
        <taxon>Euthyneura</taxon>
        <taxon>Panpulmonata</taxon>
        <taxon>Eupulmonata</taxon>
        <taxon>Stylommatophora</taxon>
        <taxon>Helicina</taxon>
        <taxon>Arionoidea</taxon>
        <taxon>Arionidae</taxon>
        <taxon>Arion</taxon>
    </lineage>
</organism>
<sequence>QPEDPICESNSQKSSHVYLPDRQTLELASDDKTCRLNAYVNQCQNNNHCVKETCFRGCSDSIDQRCNSYIREPSFNNPERLINEKVFTESNQDRQGLLQHQ</sequence>
<protein>
    <submittedName>
        <fullName evidence="1">Uncharacterized protein</fullName>
    </submittedName>
</protein>
<accession>A0A0B6YG81</accession>
<gene>
    <name evidence="1" type="primary">ORF24553</name>
</gene>
<dbReference type="AlphaFoldDB" id="A0A0B6YG81"/>